<dbReference type="EMBL" id="FNHG01000001">
    <property type="protein sequence ID" value="SDL61396.1"/>
    <property type="molecule type" value="Genomic_DNA"/>
</dbReference>
<proteinExistence type="predicted"/>
<organism evidence="1 2">
    <name type="scientific">Maricaulis salignorans</name>
    <dbReference type="NCBI Taxonomy" id="144026"/>
    <lineage>
        <taxon>Bacteria</taxon>
        <taxon>Pseudomonadati</taxon>
        <taxon>Pseudomonadota</taxon>
        <taxon>Alphaproteobacteria</taxon>
        <taxon>Maricaulales</taxon>
        <taxon>Maricaulaceae</taxon>
        <taxon>Maricaulis</taxon>
    </lineage>
</organism>
<accession>A0A1G9LHM8</accession>
<dbReference type="Proteomes" id="UP000199759">
    <property type="component" value="Unassembled WGS sequence"/>
</dbReference>
<sequence length="119" mass="12747">MQFKVGQAWSIRDSSEPDARAVIGRIEAAAELDGQIVFHCTIFNAATVDMGEGPELLVFGHIPFTRDAFAASALTLLDEKAETAAAFDEGYYQWAEALGGAFNVPIAQAINDALQAARD</sequence>
<gene>
    <name evidence="1" type="ORF">SAMN04488568_10161</name>
</gene>
<dbReference type="STRING" id="144026.SAMN04488568_10161"/>
<name>A0A1G9LHM8_9PROT</name>
<evidence type="ECO:0000313" key="1">
    <source>
        <dbReference type="EMBL" id="SDL61396.1"/>
    </source>
</evidence>
<dbReference type="OrthoDB" id="66828at2"/>
<keyword evidence="2" id="KW-1185">Reference proteome</keyword>
<reference evidence="1 2" key="1">
    <citation type="submission" date="2016-10" db="EMBL/GenBank/DDBJ databases">
        <authorList>
            <person name="de Groot N.N."/>
        </authorList>
    </citation>
    <scope>NUCLEOTIDE SEQUENCE [LARGE SCALE GENOMIC DNA]</scope>
    <source>
        <strain evidence="1 2">DSM 16077</strain>
    </source>
</reference>
<dbReference type="AlphaFoldDB" id="A0A1G9LHM8"/>
<dbReference type="RefSeq" id="WP_143023980.1">
    <property type="nucleotide sequence ID" value="NZ_FNHG01000001.1"/>
</dbReference>
<protein>
    <submittedName>
        <fullName evidence="1">Uncharacterized protein</fullName>
    </submittedName>
</protein>
<evidence type="ECO:0000313" key="2">
    <source>
        <dbReference type="Proteomes" id="UP000199759"/>
    </source>
</evidence>